<dbReference type="EMBL" id="CP021081">
    <property type="protein sequence ID" value="ASN79783.1"/>
    <property type="molecule type" value="Genomic_DNA"/>
</dbReference>
<dbReference type="GO" id="GO:0003677">
    <property type="term" value="F:DNA binding"/>
    <property type="evidence" value="ECO:0007669"/>
    <property type="project" value="InterPro"/>
</dbReference>
<dbReference type="Pfam" id="PF13411">
    <property type="entry name" value="MerR_1"/>
    <property type="match status" value="1"/>
</dbReference>
<gene>
    <name evidence="3" type="ORF">DFI_01065</name>
</gene>
<name>A0A221ST21_9DEIO</name>
<evidence type="ECO:0000313" key="4">
    <source>
        <dbReference type="Proteomes" id="UP000259030"/>
    </source>
</evidence>
<reference evidence="3 4" key="1">
    <citation type="submission" date="2017-05" db="EMBL/GenBank/DDBJ databases">
        <title>The complete genome sequence of Deinococcus ficus isolated from the rhizosphere of the Ficus religiosa L. in Taiwan.</title>
        <authorList>
            <person name="Wu K.-M."/>
            <person name="Liao T.-L."/>
            <person name="Liu Y.-M."/>
            <person name="Young C.-C."/>
            <person name="Tsai S.-F."/>
        </authorList>
    </citation>
    <scope>NUCLEOTIDE SEQUENCE [LARGE SCALE GENOMIC DNA]</scope>
    <source>
        <strain evidence="3 4">CC-FR2-10</strain>
    </source>
</reference>
<sequence>MVWYGLDVQWPAQTTLRAGGPPMTQAMRTPLTREQFRIQVQAFQGAMDASPSMRDAMTTLCGSAETLDALMDPRGVGIGQFAALMNLPSTTVRHLLREGLLHPYRLGARFVFFVQNVIELRGVQQWQALGLTLEETRDFIQAQNLVGMLMEADQDGTRLMTVSHTQPHPPGPAQVQELQLQALERIQAANARLNEKKRALEEQLARGQSLEEALRTTLQEATTSVE</sequence>
<evidence type="ECO:0000259" key="2">
    <source>
        <dbReference type="SMART" id="SM00422"/>
    </source>
</evidence>
<dbReference type="Proteomes" id="UP000259030">
    <property type="component" value="Chromosome"/>
</dbReference>
<dbReference type="GO" id="GO:0006355">
    <property type="term" value="P:regulation of DNA-templated transcription"/>
    <property type="evidence" value="ECO:0007669"/>
    <property type="project" value="InterPro"/>
</dbReference>
<feature type="coiled-coil region" evidence="1">
    <location>
        <begin position="183"/>
        <end position="213"/>
    </location>
</feature>
<keyword evidence="1" id="KW-0175">Coiled coil</keyword>
<dbReference type="CDD" id="cd00592">
    <property type="entry name" value="HTH_MerR-like"/>
    <property type="match status" value="1"/>
</dbReference>
<accession>A0A221ST21</accession>
<dbReference type="SUPFAM" id="SSF46955">
    <property type="entry name" value="Putative DNA-binding domain"/>
    <property type="match status" value="1"/>
</dbReference>
<dbReference type="KEGG" id="dfc:DFI_01065"/>
<keyword evidence="4" id="KW-1185">Reference proteome</keyword>
<dbReference type="AlphaFoldDB" id="A0A221ST21"/>
<dbReference type="SMART" id="SM00422">
    <property type="entry name" value="HTH_MERR"/>
    <property type="match status" value="1"/>
</dbReference>
<feature type="domain" description="HTH merR-type" evidence="2">
    <location>
        <begin position="78"/>
        <end position="143"/>
    </location>
</feature>
<organism evidence="3 4">
    <name type="scientific">Deinococcus ficus</name>
    <dbReference type="NCBI Taxonomy" id="317577"/>
    <lineage>
        <taxon>Bacteria</taxon>
        <taxon>Thermotogati</taxon>
        <taxon>Deinococcota</taxon>
        <taxon>Deinococci</taxon>
        <taxon>Deinococcales</taxon>
        <taxon>Deinococcaceae</taxon>
        <taxon>Deinococcus</taxon>
    </lineage>
</organism>
<evidence type="ECO:0000256" key="1">
    <source>
        <dbReference type="SAM" id="Coils"/>
    </source>
</evidence>
<proteinExistence type="predicted"/>
<dbReference type="InterPro" id="IPR009061">
    <property type="entry name" value="DNA-bd_dom_put_sf"/>
</dbReference>
<dbReference type="InterPro" id="IPR000551">
    <property type="entry name" value="MerR-type_HTH_dom"/>
</dbReference>
<dbReference type="Gene3D" id="1.10.1660.10">
    <property type="match status" value="1"/>
</dbReference>
<evidence type="ECO:0000313" key="3">
    <source>
        <dbReference type="EMBL" id="ASN79783.1"/>
    </source>
</evidence>
<protein>
    <recommendedName>
        <fullName evidence="2">HTH merR-type domain-containing protein</fullName>
    </recommendedName>
</protein>